<reference evidence="4" key="1">
    <citation type="submission" date="2012-12" db="EMBL/GenBank/DDBJ databases">
        <authorList>
            <person name="Hellsten U."/>
            <person name="Grimwood J."/>
            <person name="Chapman J.A."/>
            <person name="Shapiro H."/>
            <person name="Aerts A."/>
            <person name="Otillar R.P."/>
            <person name="Terry A.Y."/>
            <person name="Boore J.L."/>
            <person name="Simakov O."/>
            <person name="Marletaz F."/>
            <person name="Cho S.-J."/>
            <person name="Edsinger-Gonzales E."/>
            <person name="Havlak P."/>
            <person name="Kuo D.-H."/>
            <person name="Larsson T."/>
            <person name="Lv J."/>
            <person name="Arendt D."/>
            <person name="Savage R."/>
            <person name="Osoegawa K."/>
            <person name="de Jong P."/>
            <person name="Lindberg D.R."/>
            <person name="Seaver E.C."/>
            <person name="Weisblat D.A."/>
            <person name="Putnam N.H."/>
            <person name="Grigoriev I.V."/>
            <person name="Rokhsar D.S."/>
        </authorList>
    </citation>
    <scope>NUCLEOTIDE SEQUENCE</scope>
</reference>
<evidence type="ECO:0000313" key="4">
    <source>
        <dbReference type="Proteomes" id="UP000015101"/>
    </source>
</evidence>
<dbReference type="OMA" id="QMGVNSA"/>
<dbReference type="InParanoid" id="T1ELR8"/>
<dbReference type="GO" id="GO:0097730">
    <property type="term" value="C:non-motile cilium"/>
    <property type="evidence" value="ECO:0000318"/>
    <property type="project" value="GO_Central"/>
</dbReference>
<dbReference type="PANTHER" id="PTHR44177:SF1">
    <property type="entry name" value="TETRATRICOPEPTIDE REPEAT PROTEIN 8"/>
    <property type="match status" value="1"/>
</dbReference>
<evidence type="ECO:0000256" key="1">
    <source>
        <dbReference type="SAM" id="MobiDB-lite"/>
    </source>
</evidence>
<dbReference type="EMBL" id="AMQM01002103">
    <property type="status" value="NOT_ANNOTATED_CDS"/>
    <property type="molecule type" value="Genomic_DNA"/>
</dbReference>
<dbReference type="GO" id="GO:1905515">
    <property type="term" value="P:non-motile cilium assembly"/>
    <property type="evidence" value="ECO:0000318"/>
    <property type="project" value="GO_Central"/>
</dbReference>
<dbReference type="InterPro" id="IPR011990">
    <property type="entry name" value="TPR-like_helical_dom_sf"/>
</dbReference>
<dbReference type="STRING" id="6412.T1ELR8"/>
<keyword evidence="4" id="KW-1185">Reference proteome</keyword>
<dbReference type="EnsemblMetazoa" id="HelroT156123">
    <property type="protein sequence ID" value="HelroP156123"/>
    <property type="gene ID" value="HelroG156123"/>
</dbReference>
<dbReference type="GO" id="GO:0036064">
    <property type="term" value="C:ciliary basal body"/>
    <property type="evidence" value="ECO:0000318"/>
    <property type="project" value="GO_Central"/>
</dbReference>
<proteinExistence type="predicted"/>
<dbReference type="PANTHER" id="PTHR44177">
    <property type="entry name" value="TETRATRICOPEPTIDE REPEAT PROTEIN 8"/>
    <property type="match status" value="1"/>
</dbReference>
<dbReference type="Proteomes" id="UP000015101">
    <property type="component" value="Unassembled WGS sequence"/>
</dbReference>
<dbReference type="SMART" id="SM00028">
    <property type="entry name" value="TPR"/>
    <property type="match status" value="7"/>
</dbReference>
<dbReference type="eggNOG" id="KOG1129">
    <property type="taxonomic scope" value="Eukaryota"/>
</dbReference>
<gene>
    <name evidence="3" type="primary">20197518</name>
    <name evidence="2" type="ORF">HELRODRAFT_156123</name>
</gene>
<dbReference type="OrthoDB" id="421121at2759"/>
<dbReference type="AlphaFoldDB" id="T1ELR8"/>
<dbReference type="Gene3D" id="1.25.40.10">
    <property type="entry name" value="Tetratricopeptide repeat domain"/>
    <property type="match status" value="1"/>
</dbReference>
<dbReference type="CTD" id="20197518"/>
<organism evidence="3 4">
    <name type="scientific">Helobdella robusta</name>
    <name type="common">Californian leech</name>
    <dbReference type="NCBI Taxonomy" id="6412"/>
    <lineage>
        <taxon>Eukaryota</taxon>
        <taxon>Metazoa</taxon>
        <taxon>Spiralia</taxon>
        <taxon>Lophotrochozoa</taxon>
        <taxon>Annelida</taxon>
        <taxon>Clitellata</taxon>
        <taxon>Hirudinea</taxon>
        <taxon>Rhynchobdellida</taxon>
        <taxon>Glossiphoniidae</taxon>
        <taxon>Helobdella</taxon>
    </lineage>
</organism>
<evidence type="ECO:0000313" key="2">
    <source>
        <dbReference type="EMBL" id="ESN91534.1"/>
    </source>
</evidence>
<dbReference type="RefSeq" id="XP_009030374.1">
    <property type="nucleotide sequence ID" value="XM_009032126.1"/>
</dbReference>
<dbReference type="HOGENOM" id="CLU_025029_0_0_1"/>
<protein>
    <submittedName>
        <fullName evidence="2 3">Uncharacterized protein</fullName>
    </submittedName>
</protein>
<dbReference type="InterPro" id="IPR028796">
    <property type="entry name" value="BBS8"/>
</dbReference>
<feature type="compositionally biased region" description="Polar residues" evidence="1">
    <location>
        <begin position="75"/>
        <end position="101"/>
    </location>
</feature>
<dbReference type="GO" id="GO:0034464">
    <property type="term" value="C:BBSome"/>
    <property type="evidence" value="ECO:0000318"/>
    <property type="project" value="GO_Central"/>
</dbReference>
<dbReference type="KEGG" id="hro:HELRODRAFT_156123"/>
<dbReference type="FunCoup" id="T1ELR8">
    <property type="interactions" value="68"/>
</dbReference>
<accession>T1ELR8</accession>
<dbReference type="FunFam" id="1.25.40.10:FF:000300">
    <property type="entry name" value="Tetratricopeptide repeat domain 8"/>
    <property type="match status" value="1"/>
</dbReference>
<name>T1ELR8_HELRO</name>
<sequence length="498" mass="56106">MDPFFLAVSNFRRRKFVHCVDICTDILKKNPYDQATWALKMQGLTEQVYVDEIDMEDESMADILMDDNAIANVSRPGTSLKRPNSQMGTSQGVRPMTNSGRPVTGFVRPGTQSGKSNSLDQALKTPRTARTARPVSSATSRFVRLGTASMLTSADGPFINLSRLDFQKYASKLNVSKSLFEYIFHHENDVKNALELASLATKASSFKDWWWKVQIGKCYHRLGLYRDAERQFQSALTSQPIIDTYLYLAKVYIKIDQPLSALQTLKLGLEVYSNDLSLLIGQARIFEGLNENEKSLACYKAVLNEDNMCVEAIACIGTNHFYSDQPEIALKFFRRLLQMGVCNAEIYNNIGLCCFHAQQYDITVTCFQRALLLSDSQSSGDVWYNIGHVALSIGDLNLASRCFHLSLAENNDHAESYNNLGVIEFMKGHTELSKAFLQASFNLSSAHFEPYYNYALLANKLGDLQTSYNSIRKSLQISSCHNESISLHKSLQHHFIMI</sequence>
<feature type="region of interest" description="Disordered" evidence="1">
    <location>
        <begin position="74"/>
        <end position="135"/>
    </location>
</feature>
<evidence type="ECO:0000313" key="3">
    <source>
        <dbReference type="EnsemblMetazoa" id="HelroP156123"/>
    </source>
</evidence>
<dbReference type="CDD" id="cd21341">
    <property type="entry name" value="TTC8_N"/>
    <property type="match status" value="1"/>
</dbReference>
<dbReference type="SUPFAM" id="SSF48452">
    <property type="entry name" value="TPR-like"/>
    <property type="match status" value="2"/>
</dbReference>
<dbReference type="InterPro" id="IPR019734">
    <property type="entry name" value="TPR_rpt"/>
</dbReference>
<reference evidence="2 4" key="2">
    <citation type="journal article" date="2013" name="Nature">
        <title>Insights into bilaterian evolution from three spiralian genomes.</title>
        <authorList>
            <person name="Simakov O."/>
            <person name="Marletaz F."/>
            <person name="Cho S.J."/>
            <person name="Edsinger-Gonzales E."/>
            <person name="Havlak P."/>
            <person name="Hellsten U."/>
            <person name="Kuo D.H."/>
            <person name="Larsson T."/>
            <person name="Lv J."/>
            <person name="Arendt D."/>
            <person name="Savage R."/>
            <person name="Osoegawa K."/>
            <person name="de Jong P."/>
            <person name="Grimwood J."/>
            <person name="Chapman J.A."/>
            <person name="Shapiro H."/>
            <person name="Aerts A."/>
            <person name="Otillar R.P."/>
            <person name="Terry A.Y."/>
            <person name="Boore J.L."/>
            <person name="Grigoriev I.V."/>
            <person name="Lindberg D.R."/>
            <person name="Seaver E.C."/>
            <person name="Weisblat D.A."/>
            <person name="Putnam N.H."/>
            <person name="Rokhsar D.S."/>
        </authorList>
    </citation>
    <scope>NUCLEOTIDE SEQUENCE</scope>
</reference>
<feature type="compositionally biased region" description="Polar residues" evidence="1">
    <location>
        <begin position="110"/>
        <end position="120"/>
    </location>
</feature>
<dbReference type="EMBL" id="KB097700">
    <property type="protein sequence ID" value="ESN91534.1"/>
    <property type="molecule type" value="Genomic_DNA"/>
</dbReference>
<reference evidence="3" key="3">
    <citation type="submission" date="2015-06" db="UniProtKB">
        <authorList>
            <consortium name="EnsemblMetazoa"/>
        </authorList>
    </citation>
    <scope>IDENTIFICATION</scope>
</reference>
<dbReference type="GeneID" id="20197518"/>